<dbReference type="EMBL" id="CAKASE010000074">
    <property type="protein sequence ID" value="CAG9575520.1"/>
    <property type="molecule type" value="Genomic_DNA"/>
</dbReference>
<evidence type="ECO:0000313" key="1">
    <source>
        <dbReference type="EMBL" id="CAG9575520.1"/>
    </source>
</evidence>
<organism evidence="1 2">
    <name type="scientific">Danaus chrysippus</name>
    <name type="common">African queen</name>
    <dbReference type="NCBI Taxonomy" id="151541"/>
    <lineage>
        <taxon>Eukaryota</taxon>
        <taxon>Metazoa</taxon>
        <taxon>Ecdysozoa</taxon>
        <taxon>Arthropoda</taxon>
        <taxon>Hexapoda</taxon>
        <taxon>Insecta</taxon>
        <taxon>Pterygota</taxon>
        <taxon>Neoptera</taxon>
        <taxon>Endopterygota</taxon>
        <taxon>Lepidoptera</taxon>
        <taxon>Glossata</taxon>
        <taxon>Ditrysia</taxon>
        <taxon>Papilionoidea</taxon>
        <taxon>Nymphalidae</taxon>
        <taxon>Danainae</taxon>
        <taxon>Danaini</taxon>
        <taxon>Danaina</taxon>
        <taxon>Danaus</taxon>
        <taxon>Anosia</taxon>
    </lineage>
</organism>
<comment type="caution">
    <text evidence="1">The sequence shown here is derived from an EMBL/GenBank/DDBJ whole genome shotgun (WGS) entry which is preliminary data.</text>
</comment>
<sequence>MASHFYAMLNMAGINAYIIHRSNTQTNQKRRHFIKALGRLLVTEHLKRRKETVQLPRQLRKRIREFIGEPEQEAPIRVPGVRKRCQVCPYARHRKTANVCEDCHKYICPEHTISFCRDCATITDNNDL</sequence>
<dbReference type="OrthoDB" id="10057959at2759"/>
<dbReference type="Proteomes" id="UP000789524">
    <property type="component" value="Unassembled WGS sequence"/>
</dbReference>
<reference evidence="1" key="1">
    <citation type="submission" date="2021-09" db="EMBL/GenBank/DDBJ databases">
        <authorList>
            <person name="Martin H S."/>
        </authorList>
    </citation>
    <scope>NUCLEOTIDE SEQUENCE</scope>
</reference>
<dbReference type="AlphaFoldDB" id="A0A8J2W7W1"/>
<name>A0A8J2W7W1_9NEOP</name>
<protein>
    <submittedName>
        <fullName evidence="1">(African queen) hypothetical protein</fullName>
    </submittedName>
</protein>
<accession>A0A8J2W7W1</accession>
<evidence type="ECO:0000313" key="2">
    <source>
        <dbReference type="Proteomes" id="UP000789524"/>
    </source>
</evidence>
<gene>
    <name evidence="1" type="ORF">DCHRY22_LOCUS11401</name>
</gene>
<keyword evidence="2" id="KW-1185">Reference proteome</keyword>
<proteinExistence type="predicted"/>